<sequence>MNQASKGRSIPTKTRHRGKVRLPQELWDMIIDHLYDDRPSLQSCTLVCKDWVYSPRVHLFCKIFARYDPETSNKAVVTNYGHIMDIINRGKDSLTNHVREVHLAPVEWDVVKAVPPSYLNPQFFRDMVKSLHRMHTLVIDNIMLMGFNAPTQGHSIVSSSLNRLLMSPGRCSFHELMNMLSLLPGITDLQLLSYHSGIVGPVGFPDHLACLPLTSLHIEGWDWNNIFQGGVPIWPHITILRATIHTTQAKAQVNILQGIMDWAMESLRHLHLTITELGPSEVPFVSQGIPIGVCTNLRSITMTVSSHCWKSSGREVNSFFKQKGMAHWMTILELLQRVCPENLESIEVRISCSENLIPPLKSFPWSELDTTLTSFPKLRTVEFFGVQDQTRGLERRKRAVLPNKWKAYITGKLPRTVSEGYICFP</sequence>
<comment type="caution">
    <text evidence="1">The sequence shown here is derived from an EMBL/GenBank/DDBJ whole genome shotgun (WGS) entry which is preliminary data.</text>
</comment>
<gene>
    <name evidence="1" type="ORF">QCA50_005048</name>
</gene>
<reference evidence="1 2" key="1">
    <citation type="submission" date="2022-09" db="EMBL/GenBank/DDBJ databases">
        <authorList>
            <person name="Palmer J.M."/>
        </authorList>
    </citation>
    <scope>NUCLEOTIDE SEQUENCE [LARGE SCALE GENOMIC DNA]</scope>
    <source>
        <strain evidence="1 2">DSM 7382</strain>
    </source>
</reference>
<evidence type="ECO:0008006" key="3">
    <source>
        <dbReference type="Google" id="ProtNLM"/>
    </source>
</evidence>
<evidence type="ECO:0000313" key="2">
    <source>
        <dbReference type="Proteomes" id="UP001385951"/>
    </source>
</evidence>
<keyword evidence="2" id="KW-1185">Reference proteome</keyword>
<proteinExistence type="predicted"/>
<dbReference type="EMBL" id="JASBNA010000005">
    <property type="protein sequence ID" value="KAK7691649.1"/>
    <property type="molecule type" value="Genomic_DNA"/>
</dbReference>
<organism evidence="1 2">
    <name type="scientific">Cerrena zonata</name>
    <dbReference type="NCBI Taxonomy" id="2478898"/>
    <lineage>
        <taxon>Eukaryota</taxon>
        <taxon>Fungi</taxon>
        <taxon>Dikarya</taxon>
        <taxon>Basidiomycota</taxon>
        <taxon>Agaricomycotina</taxon>
        <taxon>Agaricomycetes</taxon>
        <taxon>Polyporales</taxon>
        <taxon>Cerrenaceae</taxon>
        <taxon>Cerrena</taxon>
    </lineage>
</organism>
<protein>
    <recommendedName>
        <fullName evidence="3">F-box domain-containing protein</fullName>
    </recommendedName>
</protein>
<accession>A0AAW0GIN5</accession>
<name>A0AAW0GIN5_9APHY</name>
<dbReference type="AlphaFoldDB" id="A0AAW0GIN5"/>
<dbReference type="SUPFAM" id="SSF52047">
    <property type="entry name" value="RNI-like"/>
    <property type="match status" value="1"/>
</dbReference>
<dbReference type="Proteomes" id="UP001385951">
    <property type="component" value="Unassembled WGS sequence"/>
</dbReference>
<evidence type="ECO:0000313" key="1">
    <source>
        <dbReference type="EMBL" id="KAK7691649.1"/>
    </source>
</evidence>